<feature type="active site" evidence="3">
    <location>
        <position position="159"/>
    </location>
</feature>
<dbReference type="InterPro" id="IPR029058">
    <property type="entry name" value="AB_hydrolase_fold"/>
</dbReference>
<dbReference type="RefSeq" id="WP_245779010.1">
    <property type="nucleotide sequence ID" value="NZ_FOQH01000001.1"/>
</dbReference>
<protein>
    <submittedName>
        <fullName evidence="5">Acetyl esterase</fullName>
    </submittedName>
</protein>
<comment type="similarity">
    <text evidence="1">Belongs to the 'GDXG' lipolytic enzyme family.</text>
</comment>
<gene>
    <name evidence="5" type="ORF">SAMN05216258_101128</name>
</gene>
<accession>A0A1I3BJF5</accession>
<dbReference type="PROSITE" id="PS01174">
    <property type="entry name" value="LIPASE_GDXG_SER"/>
    <property type="match status" value="1"/>
</dbReference>
<proteinExistence type="inferred from homology"/>
<dbReference type="STRING" id="1114924.SAMN05216258_101128"/>
<evidence type="ECO:0000256" key="2">
    <source>
        <dbReference type="ARBA" id="ARBA00022801"/>
    </source>
</evidence>
<sequence>MAHSHPMPTDPEVVEFIEQTLSWYPADAYAMSLEENRRLYDAMAEAFRAPRPEGVVAEDFEFTAVNPSRAIKCRRYLPEGVDREGPMVLYAHGGGFVLGGLESHDDACAGIAELTGLEVVAVDYRLAPEHQHPAQGDDFEAAFEHVAASGRKVIVAGDSAGGNLVGALVLRRRASGGPVPAGQVLIYPGLGGDRSKGSYIEMADAPLLKAKEGETYAGIRTGGTLTEAQRNDPDMGPLRAADLSGLPPAFVVTAHIDPIRDDGAEWARRLAEAGVPAEWRDEPELVHGYLRARHMSKRTAASFAAICEAITRMAEGRFAPAPAPAET</sequence>
<keyword evidence="6" id="KW-1185">Reference proteome</keyword>
<evidence type="ECO:0000256" key="1">
    <source>
        <dbReference type="ARBA" id="ARBA00010515"/>
    </source>
</evidence>
<evidence type="ECO:0000259" key="4">
    <source>
        <dbReference type="Pfam" id="PF07859"/>
    </source>
</evidence>
<organism evidence="5 6">
    <name type="scientific">Albimonas pacifica</name>
    <dbReference type="NCBI Taxonomy" id="1114924"/>
    <lineage>
        <taxon>Bacteria</taxon>
        <taxon>Pseudomonadati</taxon>
        <taxon>Pseudomonadota</taxon>
        <taxon>Alphaproteobacteria</taxon>
        <taxon>Rhodobacterales</taxon>
        <taxon>Paracoccaceae</taxon>
        <taxon>Albimonas</taxon>
    </lineage>
</organism>
<dbReference type="InterPro" id="IPR033140">
    <property type="entry name" value="Lipase_GDXG_put_SER_AS"/>
</dbReference>
<evidence type="ECO:0000256" key="3">
    <source>
        <dbReference type="PROSITE-ProRule" id="PRU10038"/>
    </source>
</evidence>
<dbReference type="InterPro" id="IPR013094">
    <property type="entry name" value="AB_hydrolase_3"/>
</dbReference>
<dbReference type="InterPro" id="IPR050300">
    <property type="entry name" value="GDXG_lipolytic_enzyme"/>
</dbReference>
<reference evidence="5 6" key="1">
    <citation type="submission" date="2016-10" db="EMBL/GenBank/DDBJ databases">
        <authorList>
            <person name="de Groot N.N."/>
        </authorList>
    </citation>
    <scope>NUCLEOTIDE SEQUENCE [LARGE SCALE GENOMIC DNA]</scope>
    <source>
        <strain evidence="5 6">CGMCC 1.11030</strain>
    </source>
</reference>
<dbReference type="Proteomes" id="UP000199377">
    <property type="component" value="Unassembled WGS sequence"/>
</dbReference>
<evidence type="ECO:0000313" key="6">
    <source>
        <dbReference type="Proteomes" id="UP000199377"/>
    </source>
</evidence>
<dbReference type="SUPFAM" id="SSF53474">
    <property type="entry name" value="alpha/beta-Hydrolases"/>
    <property type="match status" value="1"/>
</dbReference>
<feature type="domain" description="Alpha/beta hydrolase fold-3" evidence="4">
    <location>
        <begin position="88"/>
        <end position="290"/>
    </location>
</feature>
<keyword evidence="2" id="KW-0378">Hydrolase</keyword>
<evidence type="ECO:0000313" key="5">
    <source>
        <dbReference type="EMBL" id="SFH62290.1"/>
    </source>
</evidence>
<dbReference type="Pfam" id="PF07859">
    <property type="entry name" value="Abhydrolase_3"/>
    <property type="match status" value="1"/>
</dbReference>
<dbReference type="PANTHER" id="PTHR48081:SF8">
    <property type="entry name" value="ALPHA_BETA HYDROLASE FOLD-3 DOMAIN-CONTAINING PROTEIN-RELATED"/>
    <property type="match status" value="1"/>
</dbReference>
<dbReference type="Gene3D" id="3.40.50.1820">
    <property type="entry name" value="alpha/beta hydrolase"/>
    <property type="match status" value="1"/>
</dbReference>
<dbReference type="PANTHER" id="PTHR48081">
    <property type="entry name" value="AB HYDROLASE SUPERFAMILY PROTEIN C4A8.06C"/>
    <property type="match status" value="1"/>
</dbReference>
<dbReference type="EMBL" id="FOQH01000001">
    <property type="protein sequence ID" value="SFH62290.1"/>
    <property type="molecule type" value="Genomic_DNA"/>
</dbReference>
<dbReference type="AlphaFoldDB" id="A0A1I3BJF5"/>
<dbReference type="GO" id="GO:0016787">
    <property type="term" value="F:hydrolase activity"/>
    <property type="evidence" value="ECO:0007669"/>
    <property type="project" value="UniProtKB-KW"/>
</dbReference>
<name>A0A1I3BJF5_9RHOB</name>